<dbReference type="AlphaFoldDB" id="A0A4V3CSA9"/>
<feature type="compositionally biased region" description="Basic and acidic residues" evidence="1">
    <location>
        <begin position="138"/>
        <end position="147"/>
    </location>
</feature>
<organism evidence="2 3">
    <name type="scientific">Aminicella lysinilytica</name>
    <dbReference type="NCBI Taxonomy" id="433323"/>
    <lineage>
        <taxon>Bacteria</taxon>
        <taxon>Bacillati</taxon>
        <taxon>Bacillota</taxon>
        <taxon>Clostridia</taxon>
        <taxon>Peptostreptococcales</taxon>
        <taxon>Anaerovoracaceae</taxon>
        <taxon>Aminicella</taxon>
    </lineage>
</organism>
<evidence type="ECO:0000313" key="2">
    <source>
        <dbReference type="EMBL" id="TDP59842.1"/>
    </source>
</evidence>
<gene>
    <name evidence="2" type="ORF">EV211_10284</name>
</gene>
<dbReference type="Proteomes" id="UP000295500">
    <property type="component" value="Unassembled WGS sequence"/>
</dbReference>
<feature type="region of interest" description="Disordered" evidence="1">
    <location>
        <begin position="36"/>
        <end position="55"/>
    </location>
</feature>
<sequence>MSFTPITTQEDFDKAIKDRLDREKKTITDEVTKKYAGTEEWQEQQKKLNDQLGEQTKAIEEAAEASKKNEATITELTDKVKKYEIASVKARIANEVGLQYQLASRLSGEDEEAIKKDAESLVKLMGNEKGTPPPLAHPETEPTEKGSKNAALKGMLQNMKGEE</sequence>
<accession>A0A4V3CSA9</accession>
<protein>
    <recommendedName>
        <fullName evidence="4">DUF4355 domain-containing protein</fullName>
    </recommendedName>
</protein>
<name>A0A4V3CSA9_9FIRM</name>
<feature type="region of interest" description="Disordered" evidence="1">
    <location>
        <begin position="125"/>
        <end position="163"/>
    </location>
</feature>
<reference evidence="2 3" key="1">
    <citation type="submission" date="2019-03" db="EMBL/GenBank/DDBJ databases">
        <title>Genomic Encyclopedia of Type Strains, Phase IV (KMG-IV): sequencing the most valuable type-strain genomes for metagenomic binning, comparative biology and taxonomic classification.</title>
        <authorList>
            <person name="Goeker M."/>
        </authorList>
    </citation>
    <scope>NUCLEOTIDE SEQUENCE [LARGE SCALE GENOMIC DNA]</scope>
    <source>
        <strain evidence="2 3">DSM 28287</strain>
    </source>
</reference>
<comment type="caution">
    <text evidence="2">The sequence shown here is derived from an EMBL/GenBank/DDBJ whole genome shotgun (WGS) entry which is preliminary data.</text>
</comment>
<feature type="compositionally biased region" description="Basic and acidic residues" evidence="1">
    <location>
        <begin position="36"/>
        <end position="49"/>
    </location>
</feature>
<keyword evidence="3" id="KW-1185">Reference proteome</keyword>
<evidence type="ECO:0000256" key="1">
    <source>
        <dbReference type="SAM" id="MobiDB-lite"/>
    </source>
</evidence>
<evidence type="ECO:0000313" key="3">
    <source>
        <dbReference type="Proteomes" id="UP000295500"/>
    </source>
</evidence>
<dbReference type="OrthoDB" id="1727344at2"/>
<proteinExistence type="predicted"/>
<evidence type="ECO:0008006" key="4">
    <source>
        <dbReference type="Google" id="ProtNLM"/>
    </source>
</evidence>
<dbReference type="RefSeq" id="WP_133527540.1">
    <property type="nucleotide sequence ID" value="NZ_SNXO01000002.1"/>
</dbReference>
<dbReference type="EMBL" id="SNXO01000002">
    <property type="protein sequence ID" value="TDP59842.1"/>
    <property type="molecule type" value="Genomic_DNA"/>
</dbReference>